<evidence type="ECO:0000256" key="2">
    <source>
        <dbReference type="ARBA" id="ARBA00004123"/>
    </source>
</evidence>
<dbReference type="VEuPathDB" id="VectorBase:SCAU009879"/>
<organism evidence="14 15">
    <name type="scientific">Stomoxys calcitrans</name>
    <name type="common">Stable fly</name>
    <name type="synonym">Conops calcitrans</name>
    <dbReference type="NCBI Taxonomy" id="35570"/>
    <lineage>
        <taxon>Eukaryota</taxon>
        <taxon>Metazoa</taxon>
        <taxon>Ecdysozoa</taxon>
        <taxon>Arthropoda</taxon>
        <taxon>Hexapoda</taxon>
        <taxon>Insecta</taxon>
        <taxon>Pterygota</taxon>
        <taxon>Neoptera</taxon>
        <taxon>Endopterygota</taxon>
        <taxon>Diptera</taxon>
        <taxon>Brachycera</taxon>
        <taxon>Muscomorpha</taxon>
        <taxon>Muscoidea</taxon>
        <taxon>Muscidae</taxon>
        <taxon>Stomoxys</taxon>
    </lineage>
</organism>
<evidence type="ECO:0000256" key="12">
    <source>
        <dbReference type="ARBA" id="ARBA00045850"/>
    </source>
</evidence>
<dbReference type="STRING" id="35570.A0A1I8PPD1"/>
<gene>
    <name evidence="14" type="primary">106089412</name>
</gene>
<dbReference type="GO" id="GO:0005634">
    <property type="term" value="C:nucleus"/>
    <property type="evidence" value="ECO:0007669"/>
    <property type="project" value="UniProtKB-SubCell"/>
</dbReference>
<keyword evidence="10" id="KW-0539">Nucleus</keyword>
<comment type="similarity">
    <text evidence="4">Belongs to the HARBI1 family.</text>
</comment>
<dbReference type="GO" id="GO:0005737">
    <property type="term" value="C:cytoplasm"/>
    <property type="evidence" value="ECO:0007669"/>
    <property type="project" value="UniProtKB-SubCell"/>
</dbReference>
<dbReference type="Pfam" id="PF13359">
    <property type="entry name" value="DDE_Tnp_4"/>
    <property type="match status" value="1"/>
</dbReference>
<evidence type="ECO:0000259" key="13">
    <source>
        <dbReference type="Pfam" id="PF13359"/>
    </source>
</evidence>
<keyword evidence="9" id="KW-0378">Hydrolase</keyword>
<comment type="cofactor">
    <cofactor evidence="1">
        <name>a divalent metal cation</name>
        <dbReference type="ChEBI" id="CHEBI:60240"/>
    </cofactor>
</comment>
<evidence type="ECO:0000256" key="1">
    <source>
        <dbReference type="ARBA" id="ARBA00001968"/>
    </source>
</evidence>
<sequence>MIALRCWGRREVQDDAGDLHGLAQPTVSRICNRVARALARHGMEYINMPTSLEEQAVIMRDFKAIRNFPGVIGAIDGTHVKIKKTGGDLAQYYINRKGFYSLNVQVVCDAQLKIRDIVARWRGSTHDCRIFNESSIKERFEKKEFRGRLLGDSGYQLTHYLFTPLLRTNNEKEERYNVAHIATRNTVIAR</sequence>
<evidence type="ECO:0000313" key="15">
    <source>
        <dbReference type="Proteomes" id="UP000095300"/>
    </source>
</evidence>
<evidence type="ECO:0000256" key="4">
    <source>
        <dbReference type="ARBA" id="ARBA00006958"/>
    </source>
</evidence>
<evidence type="ECO:0000256" key="7">
    <source>
        <dbReference type="ARBA" id="ARBA00022722"/>
    </source>
</evidence>
<proteinExistence type="inferred from homology"/>
<dbReference type="GO" id="GO:0046872">
    <property type="term" value="F:metal ion binding"/>
    <property type="evidence" value="ECO:0007669"/>
    <property type="project" value="UniProtKB-KW"/>
</dbReference>
<dbReference type="PANTHER" id="PTHR22930">
    <property type="match status" value="1"/>
</dbReference>
<evidence type="ECO:0000256" key="5">
    <source>
        <dbReference type="ARBA" id="ARBA00015519"/>
    </source>
</evidence>
<dbReference type="PANTHER" id="PTHR22930:SF286">
    <property type="entry name" value="NUCLEASE HARBI1"/>
    <property type="match status" value="1"/>
</dbReference>
<feature type="domain" description="DDE Tnp4" evidence="13">
    <location>
        <begin position="75"/>
        <end position="185"/>
    </location>
</feature>
<comment type="function">
    <text evidence="12">Transposase-derived protein that may have nuclease activity. Does not have transposase activity.</text>
</comment>
<evidence type="ECO:0000256" key="3">
    <source>
        <dbReference type="ARBA" id="ARBA00004496"/>
    </source>
</evidence>
<dbReference type="Proteomes" id="UP000095300">
    <property type="component" value="Unassembled WGS sequence"/>
</dbReference>
<dbReference type="GO" id="GO:0016787">
    <property type="term" value="F:hydrolase activity"/>
    <property type="evidence" value="ECO:0007669"/>
    <property type="project" value="UniProtKB-KW"/>
</dbReference>
<evidence type="ECO:0000256" key="11">
    <source>
        <dbReference type="ARBA" id="ARBA00030126"/>
    </source>
</evidence>
<dbReference type="PRINTS" id="PR02086">
    <property type="entry name" value="PUTNUCHARBI1"/>
</dbReference>
<evidence type="ECO:0000256" key="10">
    <source>
        <dbReference type="ARBA" id="ARBA00023242"/>
    </source>
</evidence>
<evidence type="ECO:0000313" key="14">
    <source>
        <dbReference type="EnsemblMetazoa" id="SCAU009879-PA"/>
    </source>
</evidence>
<comment type="subcellular location">
    <subcellularLocation>
        <location evidence="3">Cytoplasm</location>
    </subcellularLocation>
    <subcellularLocation>
        <location evidence="2">Nucleus</location>
    </subcellularLocation>
</comment>
<evidence type="ECO:0000256" key="9">
    <source>
        <dbReference type="ARBA" id="ARBA00022801"/>
    </source>
</evidence>
<dbReference type="AlphaFoldDB" id="A0A1I8PPD1"/>
<keyword evidence="15" id="KW-1185">Reference proteome</keyword>
<keyword evidence="6" id="KW-0963">Cytoplasm</keyword>
<dbReference type="InterPro" id="IPR045249">
    <property type="entry name" value="HARBI1-like"/>
</dbReference>
<accession>A0A1I8PPD1</accession>
<dbReference type="InterPro" id="IPR027806">
    <property type="entry name" value="HARBI1_dom"/>
</dbReference>
<reference evidence="14" key="1">
    <citation type="submission" date="2020-05" db="UniProtKB">
        <authorList>
            <consortium name="EnsemblMetazoa"/>
        </authorList>
    </citation>
    <scope>IDENTIFICATION</scope>
    <source>
        <strain evidence="14">USDA</strain>
    </source>
</reference>
<keyword evidence="8" id="KW-0479">Metal-binding</keyword>
<keyword evidence="7" id="KW-0540">Nuclease</keyword>
<name>A0A1I8PPD1_STOCA</name>
<protein>
    <recommendedName>
        <fullName evidence="5">Putative nuclease HARBI1</fullName>
    </recommendedName>
    <alternativeName>
        <fullName evidence="11">Harbinger transposase-derived nuclease</fullName>
    </alternativeName>
</protein>
<dbReference type="InterPro" id="IPR026103">
    <property type="entry name" value="HARBI1_animal"/>
</dbReference>
<evidence type="ECO:0000256" key="6">
    <source>
        <dbReference type="ARBA" id="ARBA00022490"/>
    </source>
</evidence>
<evidence type="ECO:0000256" key="8">
    <source>
        <dbReference type="ARBA" id="ARBA00022723"/>
    </source>
</evidence>
<dbReference type="EnsemblMetazoa" id="SCAU009879-RA">
    <property type="protein sequence ID" value="SCAU009879-PA"/>
    <property type="gene ID" value="SCAU009879"/>
</dbReference>
<dbReference type="GO" id="GO:0004518">
    <property type="term" value="F:nuclease activity"/>
    <property type="evidence" value="ECO:0007669"/>
    <property type="project" value="UniProtKB-KW"/>
</dbReference>